<sequence length="89" mass="10045">MKNENAFVTRRMRDVNQNSTQFIYCIWRIRLETGLAPAVTAGRTRPLAGRSDASSDLPYSLLIDILDRCRLFGIGDKISQASVNPNMEQ</sequence>
<gene>
    <name evidence="2" type="ORF">GWI33_023207</name>
    <name evidence="1" type="ORF">GWI33_023209</name>
</gene>
<keyword evidence="3" id="KW-1185">Reference proteome</keyword>
<protein>
    <submittedName>
        <fullName evidence="1">Uncharacterized protein</fullName>
    </submittedName>
</protein>
<evidence type="ECO:0000313" key="3">
    <source>
        <dbReference type="Proteomes" id="UP000625711"/>
    </source>
</evidence>
<evidence type="ECO:0000313" key="2">
    <source>
        <dbReference type="EMBL" id="KAF7264445.1"/>
    </source>
</evidence>
<dbReference type="AlphaFoldDB" id="A0A834HMW2"/>
<organism evidence="1 3">
    <name type="scientific">Rhynchophorus ferrugineus</name>
    <name type="common">Red palm weevil</name>
    <name type="synonym">Curculio ferrugineus</name>
    <dbReference type="NCBI Taxonomy" id="354439"/>
    <lineage>
        <taxon>Eukaryota</taxon>
        <taxon>Metazoa</taxon>
        <taxon>Ecdysozoa</taxon>
        <taxon>Arthropoda</taxon>
        <taxon>Hexapoda</taxon>
        <taxon>Insecta</taxon>
        <taxon>Pterygota</taxon>
        <taxon>Neoptera</taxon>
        <taxon>Endopterygota</taxon>
        <taxon>Coleoptera</taxon>
        <taxon>Polyphaga</taxon>
        <taxon>Cucujiformia</taxon>
        <taxon>Curculionidae</taxon>
        <taxon>Dryophthorinae</taxon>
        <taxon>Rhynchophorus</taxon>
    </lineage>
</organism>
<proteinExistence type="predicted"/>
<name>A0A834HMW2_RHYFE</name>
<comment type="caution">
    <text evidence="1">The sequence shown here is derived from an EMBL/GenBank/DDBJ whole genome shotgun (WGS) entry which is preliminary data.</text>
</comment>
<reference evidence="1" key="1">
    <citation type="submission" date="2020-08" db="EMBL/GenBank/DDBJ databases">
        <title>Genome sequencing and assembly of the red palm weevil Rhynchophorus ferrugineus.</title>
        <authorList>
            <person name="Dias G.B."/>
            <person name="Bergman C.M."/>
            <person name="Manee M."/>
        </authorList>
    </citation>
    <scope>NUCLEOTIDE SEQUENCE</scope>
    <source>
        <strain evidence="1">AA-2017</strain>
        <tissue evidence="1">Whole larva</tissue>
    </source>
</reference>
<dbReference type="EMBL" id="JAACXV010017005">
    <property type="protein sequence ID" value="KAF7264443.1"/>
    <property type="molecule type" value="Genomic_DNA"/>
</dbReference>
<accession>A0A834HMW2</accession>
<evidence type="ECO:0000313" key="1">
    <source>
        <dbReference type="EMBL" id="KAF7264443.1"/>
    </source>
</evidence>
<dbReference type="EMBL" id="JAACXV010017004">
    <property type="protein sequence ID" value="KAF7264445.1"/>
    <property type="molecule type" value="Genomic_DNA"/>
</dbReference>
<dbReference type="Proteomes" id="UP000625711">
    <property type="component" value="Unassembled WGS sequence"/>
</dbReference>